<keyword evidence="2" id="KW-1185">Reference proteome</keyword>
<dbReference type="Pfam" id="PF03567">
    <property type="entry name" value="Sulfotransfer_2"/>
    <property type="match status" value="1"/>
</dbReference>
<dbReference type="Proteomes" id="UP000035680">
    <property type="component" value="Unassembled WGS sequence"/>
</dbReference>
<organism evidence="2 3">
    <name type="scientific">Strongyloides venezuelensis</name>
    <name type="common">Threadworm</name>
    <dbReference type="NCBI Taxonomy" id="75913"/>
    <lineage>
        <taxon>Eukaryota</taxon>
        <taxon>Metazoa</taxon>
        <taxon>Ecdysozoa</taxon>
        <taxon>Nematoda</taxon>
        <taxon>Chromadorea</taxon>
        <taxon>Rhabditida</taxon>
        <taxon>Tylenchina</taxon>
        <taxon>Panagrolaimomorpha</taxon>
        <taxon>Strongyloidoidea</taxon>
        <taxon>Strongyloididae</taxon>
        <taxon>Strongyloides</taxon>
    </lineage>
</organism>
<dbReference type="GO" id="GO:0016020">
    <property type="term" value="C:membrane"/>
    <property type="evidence" value="ECO:0007669"/>
    <property type="project" value="InterPro"/>
</dbReference>
<feature type="signal peptide" evidence="1">
    <location>
        <begin position="1"/>
        <end position="18"/>
    </location>
</feature>
<sequence length="320" mass="38587">MTKVHVIFLLLIFSKSYGKHKRRPFYKESDIQKNFNPAYLLNYDYLTEPLTENALTSTSIDVNIVVPQYKLHTCNIGKNLSNMIWSVFCYLYNPKVFKSKYKYLKDNYWSKNICSRNIVESSIKKAATKFNKKRMIRFVREWKHVMIIRHPVDRFISAFVSLCVRNKNETGNNRACFTCGGDMKCLLNNIYYQMESFLRKNKKFDHALVYNFFPQTWQCQYPEYKKFYHILKYDSSNLEQFYEDFISILENQGISENIVTYINYEIRNTTSIHGKKHYENINYYKTELYDNSYLLKMISIIYYNDFKEFNFDFPVPKIKI</sequence>
<name>A0A0K0FYW0_STRVS</name>
<dbReference type="GO" id="GO:1902884">
    <property type="term" value="P:positive regulation of response to oxidative stress"/>
    <property type="evidence" value="ECO:0007669"/>
    <property type="project" value="InterPro"/>
</dbReference>
<dbReference type="PANTHER" id="PTHR22900">
    <property type="entry name" value="PROTEIN CBG14245-RELATED"/>
    <property type="match status" value="1"/>
</dbReference>
<dbReference type="PANTHER" id="PTHR22900:SF10">
    <property type="entry name" value="CARBOHYDRATE SULFOTRANSFERASE"/>
    <property type="match status" value="1"/>
</dbReference>
<dbReference type="GO" id="GO:0047756">
    <property type="term" value="F:chondroitin 4-sulfotransferase activity"/>
    <property type="evidence" value="ECO:0007669"/>
    <property type="project" value="InterPro"/>
</dbReference>
<reference evidence="2" key="1">
    <citation type="submission" date="2014-07" db="EMBL/GenBank/DDBJ databases">
        <authorList>
            <person name="Martin A.A"/>
            <person name="De Silva N."/>
        </authorList>
    </citation>
    <scope>NUCLEOTIDE SEQUENCE</scope>
</reference>
<feature type="chain" id="PRO_5005330278" evidence="1">
    <location>
        <begin position="19"/>
        <end position="320"/>
    </location>
</feature>
<evidence type="ECO:0000313" key="2">
    <source>
        <dbReference type="Proteomes" id="UP000035680"/>
    </source>
</evidence>
<dbReference type="InterPro" id="IPR007669">
    <property type="entry name" value="Chst-1-like"/>
</dbReference>
<dbReference type="WBParaSite" id="SVE_1763700.1">
    <property type="protein sequence ID" value="SVE_1763700.1"/>
    <property type="gene ID" value="SVE_1763700"/>
</dbReference>
<proteinExistence type="predicted"/>
<accession>A0A0K0FYW0</accession>
<reference evidence="3" key="2">
    <citation type="submission" date="2015-08" db="UniProtKB">
        <authorList>
            <consortium name="WormBaseParasite"/>
        </authorList>
    </citation>
    <scope>IDENTIFICATION</scope>
</reference>
<dbReference type="AlphaFoldDB" id="A0A0K0FYW0"/>
<dbReference type="InterPro" id="IPR005331">
    <property type="entry name" value="Sulfotransferase"/>
</dbReference>
<keyword evidence="1" id="KW-0732">Signal</keyword>
<evidence type="ECO:0000256" key="1">
    <source>
        <dbReference type="SAM" id="SignalP"/>
    </source>
</evidence>
<evidence type="ECO:0000313" key="3">
    <source>
        <dbReference type="WBParaSite" id="SVE_1763700.1"/>
    </source>
</evidence>
<protein>
    <submittedName>
        <fullName evidence="3">Carbohydrate sulfotransferase</fullName>
    </submittedName>
</protein>
<dbReference type="GO" id="GO:0050650">
    <property type="term" value="P:chondroitin sulfate proteoglycan biosynthetic process"/>
    <property type="evidence" value="ECO:0007669"/>
    <property type="project" value="InterPro"/>
</dbReference>